<accession>A0ABY7JS70</accession>
<dbReference type="InterPro" id="IPR009012">
    <property type="entry name" value="GrpE_head"/>
</dbReference>
<keyword evidence="3 4" id="KW-0346">Stress response</keyword>
<dbReference type="Proteomes" id="UP001164693">
    <property type="component" value="Chromosome"/>
</dbReference>
<evidence type="ECO:0000256" key="5">
    <source>
        <dbReference type="RuleBase" id="RU004478"/>
    </source>
</evidence>
<dbReference type="RefSeq" id="WP_269441913.1">
    <property type="nucleotide sequence ID" value="NZ_CP097463.1"/>
</dbReference>
<feature type="coiled-coil region" evidence="6">
    <location>
        <begin position="52"/>
        <end position="79"/>
    </location>
</feature>
<dbReference type="PROSITE" id="PS01071">
    <property type="entry name" value="GRPE"/>
    <property type="match status" value="1"/>
</dbReference>
<gene>
    <name evidence="3 8" type="primary">grpE</name>
    <name evidence="8" type="ORF">M6B22_12695</name>
</gene>
<proteinExistence type="inferred from homology"/>
<dbReference type="CDD" id="cd00446">
    <property type="entry name" value="GrpE"/>
    <property type="match status" value="1"/>
</dbReference>
<evidence type="ECO:0000256" key="3">
    <source>
        <dbReference type="HAMAP-Rule" id="MF_01151"/>
    </source>
</evidence>
<dbReference type="SUPFAM" id="SSF51064">
    <property type="entry name" value="Head domain of nucleotide exchange factor GrpE"/>
    <property type="match status" value="1"/>
</dbReference>
<evidence type="ECO:0000256" key="1">
    <source>
        <dbReference type="ARBA" id="ARBA00009054"/>
    </source>
</evidence>
<dbReference type="HAMAP" id="MF_01151">
    <property type="entry name" value="GrpE"/>
    <property type="match status" value="1"/>
</dbReference>
<dbReference type="InterPro" id="IPR000740">
    <property type="entry name" value="GrpE"/>
</dbReference>
<feature type="compositionally biased region" description="Acidic residues" evidence="7">
    <location>
        <begin position="202"/>
        <end position="214"/>
    </location>
</feature>
<evidence type="ECO:0000256" key="2">
    <source>
        <dbReference type="ARBA" id="ARBA00023186"/>
    </source>
</evidence>
<dbReference type="Gene3D" id="3.90.20.20">
    <property type="match status" value="1"/>
</dbReference>
<dbReference type="PRINTS" id="PR00773">
    <property type="entry name" value="GRPEPROTEIN"/>
</dbReference>
<dbReference type="SUPFAM" id="SSF58014">
    <property type="entry name" value="Coiled-coil domain of nucleotide exchange factor GrpE"/>
    <property type="match status" value="1"/>
</dbReference>
<dbReference type="PANTHER" id="PTHR21237">
    <property type="entry name" value="GRPE PROTEIN"/>
    <property type="match status" value="1"/>
</dbReference>
<comment type="subunit">
    <text evidence="3">Homodimer.</text>
</comment>
<evidence type="ECO:0000313" key="9">
    <source>
        <dbReference type="Proteomes" id="UP001164693"/>
    </source>
</evidence>
<evidence type="ECO:0000256" key="7">
    <source>
        <dbReference type="SAM" id="MobiDB-lite"/>
    </source>
</evidence>
<evidence type="ECO:0000256" key="6">
    <source>
        <dbReference type="SAM" id="Coils"/>
    </source>
</evidence>
<comment type="similarity">
    <text evidence="1 3 5">Belongs to the GrpE family.</text>
</comment>
<name>A0ABY7JS70_9ACTN</name>
<sequence>MSSEHPAEPVVIRDKRKIDPVTGEAREVPAEATAPAGSAAEDDVPKAEALLLEERTRDLQRVQAEYANYRKRAERERSAAGDVAVSRVLTELLPVLDDIDRARSHGDLTGGLKAISDQLELVLSKLGLAAFGEEGDVFDPTIHEAVMHNESPEVTEPSCTTVMRKGYRHGDRLLRPAMVGVSDPASDPASAAQAAPSAAADEIGDEPADNEADE</sequence>
<keyword evidence="9" id="KW-1185">Reference proteome</keyword>
<feature type="compositionally biased region" description="Low complexity" evidence="7">
    <location>
        <begin position="182"/>
        <end position="201"/>
    </location>
</feature>
<keyword evidence="2 3" id="KW-0143">Chaperone</keyword>
<comment type="subcellular location">
    <subcellularLocation>
        <location evidence="3">Cytoplasm</location>
    </subcellularLocation>
</comment>
<dbReference type="PANTHER" id="PTHR21237:SF23">
    <property type="entry name" value="GRPE PROTEIN HOMOLOG, MITOCHONDRIAL"/>
    <property type="match status" value="1"/>
</dbReference>
<protein>
    <recommendedName>
        <fullName evidence="3 4">Protein GrpE</fullName>
    </recommendedName>
    <alternativeName>
        <fullName evidence="3">HSP-70 cofactor</fullName>
    </alternativeName>
</protein>
<keyword evidence="3" id="KW-0963">Cytoplasm</keyword>
<dbReference type="NCBIfam" id="NF010761">
    <property type="entry name" value="PRK14164.1"/>
    <property type="match status" value="1"/>
</dbReference>
<feature type="compositionally biased region" description="Basic and acidic residues" evidence="7">
    <location>
        <begin position="1"/>
        <end position="29"/>
    </location>
</feature>
<dbReference type="Pfam" id="PF01025">
    <property type="entry name" value="GrpE"/>
    <property type="match status" value="1"/>
</dbReference>
<organism evidence="8 9">
    <name type="scientific">Jatrophihabitans cynanchi</name>
    <dbReference type="NCBI Taxonomy" id="2944128"/>
    <lineage>
        <taxon>Bacteria</taxon>
        <taxon>Bacillati</taxon>
        <taxon>Actinomycetota</taxon>
        <taxon>Actinomycetes</taxon>
        <taxon>Jatrophihabitantales</taxon>
        <taxon>Jatrophihabitantaceae</taxon>
        <taxon>Jatrophihabitans</taxon>
    </lineage>
</organism>
<reference evidence="8" key="1">
    <citation type="submission" date="2022-05" db="EMBL/GenBank/DDBJ databases">
        <title>Jatrophihabitans sp. SB3-54 whole genome sequence.</title>
        <authorList>
            <person name="Suh M.K."/>
            <person name="Eom M.K."/>
            <person name="Kim J.S."/>
            <person name="Kim H.S."/>
            <person name="Do H.E."/>
            <person name="Shin Y.K."/>
            <person name="Lee J.-S."/>
        </authorList>
    </citation>
    <scope>NUCLEOTIDE SEQUENCE</scope>
    <source>
        <strain evidence="8">SB3-54</strain>
    </source>
</reference>
<keyword evidence="6" id="KW-0175">Coiled coil</keyword>
<dbReference type="EMBL" id="CP097463">
    <property type="protein sequence ID" value="WAX55404.1"/>
    <property type="molecule type" value="Genomic_DNA"/>
</dbReference>
<feature type="compositionally biased region" description="Low complexity" evidence="7">
    <location>
        <begin position="30"/>
        <end position="39"/>
    </location>
</feature>
<feature type="region of interest" description="Disordered" evidence="7">
    <location>
        <begin position="177"/>
        <end position="214"/>
    </location>
</feature>
<evidence type="ECO:0000313" key="8">
    <source>
        <dbReference type="EMBL" id="WAX55404.1"/>
    </source>
</evidence>
<evidence type="ECO:0000256" key="4">
    <source>
        <dbReference type="RuleBase" id="RU000639"/>
    </source>
</evidence>
<dbReference type="InterPro" id="IPR013805">
    <property type="entry name" value="GrpE_CC"/>
</dbReference>
<dbReference type="Gene3D" id="2.30.22.10">
    <property type="entry name" value="Head domain of nucleotide exchange factor GrpE"/>
    <property type="match status" value="1"/>
</dbReference>
<comment type="function">
    <text evidence="3 4">Participates actively in the response to hyperosmotic and heat shock by preventing the aggregation of stress-denatured proteins, in association with DnaK and GrpE. It is the nucleotide exchange factor for DnaK and may function as a thermosensor. Unfolded proteins bind initially to DnaJ; upon interaction with the DnaJ-bound protein, DnaK hydrolyzes its bound ATP, resulting in the formation of a stable complex. GrpE releases ADP from DnaK; ATP binding to DnaK triggers the release of the substrate protein, thus completing the reaction cycle. Several rounds of ATP-dependent interactions between DnaJ, DnaK and GrpE are required for fully efficient folding.</text>
</comment>
<feature type="region of interest" description="Disordered" evidence="7">
    <location>
        <begin position="1"/>
        <end position="46"/>
    </location>
</feature>